<dbReference type="AlphaFoldDB" id="A0A154IE60"/>
<dbReference type="Gene3D" id="1.20.1600.10">
    <property type="entry name" value="Outer membrane efflux proteins (OEP)"/>
    <property type="match status" value="1"/>
</dbReference>
<dbReference type="SUPFAM" id="SSF56954">
    <property type="entry name" value="Outer membrane efflux proteins (OEP)"/>
    <property type="match status" value="1"/>
</dbReference>
<protein>
    <submittedName>
        <fullName evidence="1">Uncharacterized protein</fullName>
    </submittedName>
</protein>
<reference evidence="1" key="1">
    <citation type="submission" date="2016-03" db="EMBL/GenBank/DDBJ databases">
        <title>Microsymbionts genomes from the relict species Vavilovia formosa.</title>
        <authorList>
            <person name="Chirak E."/>
            <person name="Kimeklis A."/>
            <person name="Kopat V."/>
            <person name="Andronov E."/>
        </authorList>
    </citation>
    <scope>NUCLEOTIDE SEQUENCE [LARGE SCALE GENOMIC DNA]</scope>
    <source>
        <strain evidence="1">Vaf12</strain>
    </source>
</reference>
<evidence type="ECO:0000313" key="1">
    <source>
        <dbReference type="EMBL" id="KZA98725.1"/>
    </source>
</evidence>
<accession>A0A154IE60</accession>
<dbReference type="GO" id="GO:0015562">
    <property type="term" value="F:efflux transmembrane transporter activity"/>
    <property type="evidence" value="ECO:0007669"/>
    <property type="project" value="InterPro"/>
</dbReference>
<sequence length="129" mass="13634">MNDYIRKAGRDLAAATANIGVAESRALRAQVKTTQETLALSIGSYKDGQSSLLDVLDAQRSGATSQAKLAQAVQQMAKDYVTLNVAIGSGTTSVGPRSGQILMDTEPHAVAAMDKRWIVSDNPPFGRIS</sequence>
<comment type="caution">
    <text evidence="1">The sequence shown here is derived from an EMBL/GenBank/DDBJ whole genome shotgun (WGS) entry which is preliminary data.</text>
</comment>
<gene>
    <name evidence="1" type="ORF">A4A59_25955</name>
</gene>
<name>A0A154IE60_RHILE</name>
<proteinExistence type="predicted"/>
<organism evidence="1">
    <name type="scientific">Rhizobium leguminosarum</name>
    <dbReference type="NCBI Taxonomy" id="384"/>
    <lineage>
        <taxon>Bacteria</taxon>
        <taxon>Pseudomonadati</taxon>
        <taxon>Pseudomonadota</taxon>
        <taxon>Alphaproteobacteria</taxon>
        <taxon>Hyphomicrobiales</taxon>
        <taxon>Rhizobiaceae</taxon>
        <taxon>Rhizobium/Agrobacterium group</taxon>
        <taxon>Rhizobium</taxon>
    </lineage>
</organism>
<dbReference type="EMBL" id="LVYU01000111">
    <property type="protein sequence ID" value="KZA98725.1"/>
    <property type="molecule type" value="Genomic_DNA"/>
</dbReference>